<dbReference type="Gene3D" id="3.40.50.150">
    <property type="entry name" value="Vaccinia Virus protein VP39"/>
    <property type="match status" value="1"/>
</dbReference>
<feature type="region of interest" description="Disordered" evidence="1">
    <location>
        <begin position="34"/>
        <end position="56"/>
    </location>
</feature>
<dbReference type="EMBL" id="MU858244">
    <property type="protein sequence ID" value="KAK4208418.1"/>
    <property type="molecule type" value="Genomic_DNA"/>
</dbReference>
<feature type="compositionally biased region" description="Polar residues" evidence="1">
    <location>
        <begin position="37"/>
        <end position="47"/>
    </location>
</feature>
<comment type="caution">
    <text evidence="2">The sequence shown here is derived from an EMBL/GenBank/DDBJ whole genome shotgun (WGS) entry which is preliminary data.</text>
</comment>
<dbReference type="InterPro" id="IPR036390">
    <property type="entry name" value="WH_DNA-bd_sf"/>
</dbReference>
<proteinExistence type="predicted"/>
<keyword evidence="3" id="KW-1185">Reference proteome</keyword>
<accession>A0AAN7B2E9</accession>
<reference evidence="2" key="1">
    <citation type="journal article" date="2023" name="Mol. Phylogenet. Evol.">
        <title>Genome-scale phylogeny and comparative genomics of the fungal order Sordariales.</title>
        <authorList>
            <person name="Hensen N."/>
            <person name="Bonometti L."/>
            <person name="Westerberg I."/>
            <person name="Brannstrom I.O."/>
            <person name="Guillou S."/>
            <person name="Cros-Aarteil S."/>
            <person name="Calhoun S."/>
            <person name="Haridas S."/>
            <person name="Kuo A."/>
            <person name="Mondo S."/>
            <person name="Pangilinan J."/>
            <person name="Riley R."/>
            <person name="LaButti K."/>
            <person name="Andreopoulos B."/>
            <person name="Lipzen A."/>
            <person name="Chen C."/>
            <person name="Yan M."/>
            <person name="Daum C."/>
            <person name="Ng V."/>
            <person name="Clum A."/>
            <person name="Steindorff A."/>
            <person name="Ohm R.A."/>
            <person name="Martin F."/>
            <person name="Silar P."/>
            <person name="Natvig D.O."/>
            <person name="Lalanne C."/>
            <person name="Gautier V."/>
            <person name="Ament-Velasquez S.L."/>
            <person name="Kruys A."/>
            <person name="Hutchinson M.I."/>
            <person name="Powell A.J."/>
            <person name="Barry K."/>
            <person name="Miller A.N."/>
            <person name="Grigoriev I.V."/>
            <person name="Debuchy R."/>
            <person name="Gladieux P."/>
            <person name="Hiltunen Thoren M."/>
            <person name="Johannesson H."/>
        </authorList>
    </citation>
    <scope>NUCLEOTIDE SEQUENCE</scope>
    <source>
        <strain evidence="2">PSN293</strain>
    </source>
</reference>
<evidence type="ECO:0000256" key="1">
    <source>
        <dbReference type="SAM" id="MobiDB-lite"/>
    </source>
</evidence>
<name>A0AAN7B2E9_9PEZI</name>
<dbReference type="InterPro" id="IPR036388">
    <property type="entry name" value="WH-like_DNA-bd_sf"/>
</dbReference>
<dbReference type="Proteomes" id="UP001301769">
    <property type="component" value="Unassembled WGS sequence"/>
</dbReference>
<reference evidence="2" key="2">
    <citation type="submission" date="2023-05" db="EMBL/GenBank/DDBJ databases">
        <authorList>
            <consortium name="Lawrence Berkeley National Laboratory"/>
            <person name="Steindorff A."/>
            <person name="Hensen N."/>
            <person name="Bonometti L."/>
            <person name="Westerberg I."/>
            <person name="Brannstrom I.O."/>
            <person name="Guillou S."/>
            <person name="Cros-Aarteil S."/>
            <person name="Calhoun S."/>
            <person name="Haridas S."/>
            <person name="Kuo A."/>
            <person name="Mondo S."/>
            <person name="Pangilinan J."/>
            <person name="Riley R."/>
            <person name="Labutti K."/>
            <person name="Andreopoulos B."/>
            <person name="Lipzen A."/>
            <person name="Chen C."/>
            <person name="Yanf M."/>
            <person name="Daum C."/>
            <person name="Ng V."/>
            <person name="Clum A."/>
            <person name="Ohm R."/>
            <person name="Martin F."/>
            <person name="Silar P."/>
            <person name="Natvig D."/>
            <person name="Lalanne C."/>
            <person name="Gautier V."/>
            <person name="Ament-Velasquez S.L."/>
            <person name="Kruys A."/>
            <person name="Hutchinson M.I."/>
            <person name="Powell A.J."/>
            <person name="Barry K."/>
            <person name="Miller A.N."/>
            <person name="Grigoriev I.V."/>
            <person name="Debuchy R."/>
            <person name="Gladieux P."/>
            <person name="Thoren M.H."/>
            <person name="Johannesson H."/>
        </authorList>
    </citation>
    <scope>NUCLEOTIDE SEQUENCE</scope>
    <source>
        <strain evidence="2">PSN293</strain>
    </source>
</reference>
<protein>
    <submittedName>
        <fullName evidence="2">Uncharacterized protein</fullName>
    </submittedName>
</protein>
<dbReference type="Gene3D" id="1.10.10.10">
    <property type="entry name" value="Winged helix-like DNA-binding domain superfamily/Winged helix DNA-binding domain"/>
    <property type="match status" value="1"/>
</dbReference>
<dbReference type="PANTHER" id="PTHR43712:SF15">
    <property type="entry name" value="MONODICTYPHENONE CLUSTER TRANSCRIPTIONAL COACTIVATOR MDPA"/>
    <property type="match status" value="1"/>
</dbReference>
<evidence type="ECO:0000313" key="3">
    <source>
        <dbReference type="Proteomes" id="UP001301769"/>
    </source>
</evidence>
<dbReference type="AlphaFoldDB" id="A0AAN7B2E9"/>
<dbReference type="InterPro" id="IPR029063">
    <property type="entry name" value="SAM-dependent_MTases_sf"/>
</dbReference>
<dbReference type="SUPFAM" id="SSF46785">
    <property type="entry name" value="Winged helix' DNA-binding domain"/>
    <property type="match status" value="1"/>
</dbReference>
<gene>
    <name evidence="2" type="ORF">QBC37DRAFT_431995</name>
</gene>
<dbReference type="PANTHER" id="PTHR43712">
    <property type="entry name" value="PUTATIVE (AFU_ORTHOLOGUE AFUA_4G14580)-RELATED"/>
    <property type="match status" value="1"/>
</dbReference>
<organism evidence="2 3">
    <name type="scientific">Rhypophila decipiens</name>
    <dbReference type="NCBI Taxonomy" id="261697"/>
    <lineage>
        <taxon>Eukaryota</taxon>
        <taxon>Fungi</taxon>
        <taxon>Dikarya</taxon>
        <taxon>Ascomycota</taxon>
        <taxon>Pezizomycotina</taxon>
        <taxon>Sordariomycetes</taxon>
        <taxon>Sordariomycetidae</taxon>
        <taxon>Sordariales</taxon>
        <taxon>Naviculisporaceae</taxon>
        <taxon>Rhypophila</taxon>
    </lineage>
</organism>
<evidence type="ECO:0000313" key="2">
    <source>
        <dbReference type="EMBL" id="KAK4208418.1"/>
    </source>
</evidence>
<sequence>MDRNGSSSLTHLEGYTNELTTSVKVLSDQLRDAGLQGRSSGSHTPPTGSAAHLAISPDAPYEVQKARRDVLTNIRRLQRLLMGPDDLIQTLASQTQLLACLRWLAEFQVLACIPLNDTVPTKDIADLTGVPETELSRIVRMTSTVGFLAEPREGYITHTALSAPYVTELNYLDAATFLAEIAVPASLQMAAATTAQVQKDDKTGEGSSSAYTLAFNTGNLSFQSACQQRSKLQRQWPAFLRCLGDRDDSVAEVLSRLDWLTLGSACVVDLCAQSTEAATVLADQFSALQFVVQLPVPPDGTENGSSTGTHGGRISVQRRVPGSLQTVKDAAVYMLRTPSPPYSYSLGSSPDDGHRHLAEHILAELRAHLGVLRANAAVTTFVLALRPLPEPGSVGIDVETTACVRDLSKMQLTNERDMRVGEVVQLVDSVQDGVGRLVVVNKLLSPNSATVAFVVKYHFDSS</sequence>